<dbReference type="PANTHER" id="PTHR35006">
    <property type="entry name" value="GLYOXALASE FAMILY PROTEIN (AFU_ORTHOLOGUE AFUA_5G14830)"/>
    <property type="match status" value="1"/>
</dbReference>
<organism evidence="2 3">
    <name type="scientific">Asaia spathodeae</name>
    <dbReference type="NCBI Taxonomy" id="657016"/>
    <lineage>
        <taxon>Bacteria</taxon>
        <taxon>Pseudomonadati</taxon>
        <taxon>Pseudomonadota</taxon>
        <taxon>Alphaproteobacteria</taxon>
        <taxon>Acetobacterales</taxon>
        <taxon>Acetobacteraceae</taxon>
        <taxon>Asaia</taxon>
    </lineage>
</organism>
<dbReference type="Gene3D" id="3.10.180.10">
    <property type="entry name" value="2,3-Dihydroxybiphenyl 1,2-Dioxygenase, domain 1"/>
    <property type="match status" value="1"/>
</dbReference>
<dbReference type="EMBL" id="JABXXV010000005">
    <property type="protein sequence ID" value="NVN47208.1"/>
    <property type="molecule type" value="Genomic_DNA"/>
</dbReference>
<dbReference type="Pfam" id="PF00903">
    <property type="entry name" value="Glyoxalase"/>
    <property type="match status" value="1"/>
</dbReference>
<dbReference type="SUPFAM" id="SSF54593">
    <property type="entry name" value="Glyoxalase/Bleomycin resistance protein/Dihydroxybiphenyl dioxygenase"/>
    <property type="match status" value="1"/>
</dbReference>
<dbReference type="InterPro" id="IPR004360">
    <property type="entry name" value="Glyas_Fos-R_dOase_dom"/>
</dbReference>
<comment type="caution">
    <text evidence="2">The sequence shown here is derived from an EMBL/GenBank/DDBJ whole genome shotgun (WGS) entry which is preliminary data.</text>
</comment>
<accession>A0ABX2P6E7</accession>
<dbReference type="InterPro" id="IPR029068">
    <property type="entry name" value="Glyas_Bleomycin-R_OHBP_Dase"/>
</dbReference>
<proteinExistence type="predicted"/>
<sequence>MFSHIVIGSNDLDASKAFYDATLGALGCPPAQVDGKGRLLYVHDGGRLVVTKPIDGAPACGANGGTIGFSASSPEAIDAWHKAGLAHGGVAIENPPGPRETPIGTLYLGYLRDPSGNKLCALHPMG</sequence>
<protein>
    <submittedName>
        <fullName evidence="2">VOC family protein</fullName>
    </submittedName>
</protein>
<dbReference type="RefSeq" id="WP_267310242.1">
    <property type="nucleotide sequence ID" value="NZ_JABXXU010000005.1"/>
</dbReference>
<evidence type="ECO:0000259" key="1">
    <source>
        <dbReference type="PROSITE" id="PS51819"/>
    </source>
</evidence>
<keyword evidence="3" id="KW-1185">Reference proteome</keyword>
<dbReference type="PANTHER" id="PTHR35006:SF1">
    <property type="entry name" value="BLL2941 PROTEIN"/>
    <property type="match status" value="1"/>
</dbReference>
<feature type="domain" description="VOC" evidence="1">
    <location>
        <begin position="1"/>
        <end position="124"/>
    </location>
</feature>
<evidence type="ECO:0000313" key="2">
    <source>
        <dbReference type="EMBL" id="NVN47208.1"/>
    </source>
</evidence>
<name>A0ABX2P6E7_9PROT</name>
<gene>
    <name evidence="2" type="ORF">HW542_10355</name>
</gene>
<reference evidence="2 3" key="1">
    <citation type="submission" date="2020-06" db="EMBL/GenBank/DDBJ databases">
        <title>Synonyms of Asaia species.</title>
        <authorList>
            <person name="Sombolestani A."/>
        </authorList>
    </citation>
    <scope>NUCLEOTIDE SEQUENCE [LARGE SCALE GENOMIC DNA]</scope>
    <source>
        <strain evidence="2 3">LMG 27047</strain>
    </source>
</reference>
<dbReference type="Proteomes" id="UP001516351">
    <property type="component" value="Unassembled WGS sequence"/>
</dbReference>
<evidence type="ECO:0000313" key="3">
    <source>
        <dbReference type="Proteomes" id="UP001516351"/>
    </source>
</evidence>
<dbReference type="CDD" id="cd07262">
    <property type="entry name" value="VOC_like"/>
    <property type="match status" value="1"/>
</dbReference>
<dbReference type="PROSITE" id="PS51819">
    <property type="entry name" value="VOC"/>
    <property type="match status" value="1"/>
</dbReference>
<dbReference type="InterPro" id="IPR037523">
    <property type="entry name" value="VOC_core"/>
</dbReference>